<keyword evidence="4" id="KW-1185">Reference proteome</keyword>
<dbReference type="SMART" id="SM00422">
    <property type="entry name" value="HTH_MERR"/>
    <property type="match status" value="1"/>
</dbReference>
<dbReference type="PANTHER" id="PTHR30204:SF96">
    <property type="entry name" value="CHROMOSOME-ANCHORING PROTEIN RACA"/>
    <property type="match status" value="1"/>
</dbReference>
<evidence type="ECO:0000259" key="2">
    <source>
        <dbReference type="PROSITE" id="PS50937"/>
    </source>
</evidence>
<sequence length="333" mass="38792">MLTEVLALEAHHLYSDSDIELQTFSIGEVAKMIGSKVRTIRYYDEIGLVKPSTHTEGRHRLYTMEDIRRLELTTTLRYLDFGIEDISQLLSGTLSVDKALDWQIESLSIQVSALTNMISILQQAKQQQGDSSINYIYDLVQAKASNTDKRNQFIVEKVESSDLFDGVPPEWQDPMLHYFNKYIVNQEKTTAKQIAAWNELQEILNDPQYFEDVKNTNYTFFIKELQPRYDAATWIKKLDHFYLRLTQAVETKKPADSPEVQAIIKESFSLYGNVEQTIYNEDFLKSYMKHARQTRTPLIERLNRLCSIMSPQINLFSEGNLVFFQNLQRKMNL</sequence>
<dbReference type="CDD" id="cd01106">
    <property type="entry name" value="HTH_TipAL-Mta"/>
    <property type="match status" value="1"/>
</dbReference>
<dbReference type="Proteomes" id="UP000564806">
    <property type="component" value="Unassembled WGS sequence"/>
</dbReference>
<dbReference type="GO" id="GO:0003677">
    <property type="term" value="F:DNA binding"/>
    <property type="evidence" value="ECO:0007669"/>
    <property type="project" value="UniProtKB-KW"/>
</dbReference>
<dbReference type="SUPFAM" id="SSF46955">
    <property type="entry name" value="Putative DNA-binding domain"/>
    <property type="match status" value="1"/>
</dbReference>
<dbReference type="AlphaFoldDB" id="A0A850ETF3"/>
<gene>
    <name evidence="3" type="ORF">HPT30_29195</name>
</gene>
<protein>
    <submittedName>
        <fullName evidence="3">MerR family transcriptional regulator</fullName>
    </submittedName>
</protein>
<organism evidence="3 4">
    <name type="scientific">Paenibacillus agri</name>
    <dbReference type="NCBI Taxonomy" id="2744309"/>
    <lineage>
        <taxon>Bacteria</taxon>
        <taxon>Bacillati</taxon>
        <taxon>Bacillota</taxon>
        <taxon>Bacilli</taxon>
        <taxon>Bacillales</taxon>
        <taxon>Paenibacillaceae</taxon>
        <taxon>Paenibacillus</taxon>
    </lineage>
</organism>
<dbReference type="Pfam" id="PF13411">
    <property type="entry name" value="MerR_1"/>
    <property type="match status" value="1"/>
</dbReference>
<comment type="caution">
    <text evidence="3">The sequence shown here is derived from an EMBL/GenBank/DDBJ whole genome shotgun (WGS) entry which is preliminary data.</text>
</comment>
<dbReference type="InterPro" id="IPR000551">
    <property type="entry name" value="MerR-type_HTH_dom"/>
</dbReference>
<dbReference type="Gene3D" id="1.10.1660.10">
    <property type="match status" value="1"/>
</dbReference>
<dbReference type="EMBL" id="JABWCS010000221">
    <property type="protein sequence ID" value="NUU64438.1"/>
    <property type="molecule type" value="Genomic_DNA"/>
</dbReference>
<feature type="domain" description="HTH merR-type" evidence="2">
    <location>
        <begin position="23"/>
        <end position="92"/>
    </location>
</feature>
<evidence type="ECO:0000313" key="4">
    <source>
        <dbReference type="Proteomes" id="UP000564806"/>
    </source>
</evidence>
<dbReference type="PANTHER" id="PTHR30204">
    <property type="entry name" value="REDOX-CYCLING DRUG-SENSING TRANSCRIPTIONAL ACTIVATOR SOXR"/>
    <property type="match status" value="1"/>
</dbReference>
<evidence type="ECO:0000313" key="3">
    <source>
        <dbReference type="EMBL" id="NUU64438.1"/>
    </source>
</evidence>
<accession>A0A850ETF3</accession>
<name>A0A850ETF3_9BACL</name>
<evidence type="ECO:0000256" key="1">
    <source>
        <dbReference type="ARBA" id="ARBA00023125"/>
    </source>
</evidence>
<dbReference type="InterPro" id="IPR009061">
    <property type="entry name" value="DNA-bd_dom_put_sf"/>
</dbReference>
<dbReference type="InterPro" id="IPR047057">
    <property type="entry name" value="MerR_fam"/>
</dbReference>
<keyword evidence="1" id="KW-0238">DNA-binding</keyword>
<dbReference type="GO" id="GO:0003700">
    <property type="term" value="F:DNA-binding transcription factor activity"/>
    <property type="evidence" value="ECO:0007669"/>
    <property type="project" value="InterPro"/>
</dbReference>
<reference evidence="3" key="1">
    <citation type="submission" date="2020-06" db="EMBL/GenBank/DDBJ databases">
        <title>Paenibacillus sp. nov., isolated from soil.</title>
        <authorList>
            <person name="Seo Y.L."/>
        </authorList>
    </citation>
    <scope>NUCLEOTIDE SEQUENCE [LARGE SCALE GENOMIC DNA]</scope>
    <source>
        <strain evidence="3">JW14</strain>
    </source>
</reference>
<proteinExistence type="predicted"/>
<dbReference type="PROSITE" id="PS50937">
    <property type="entry name" value="HTH_MERR_2"/>
    <property type="match status" value="1"/>
</dbReference>